<dbReference type="InterPro" id="IPR019826">
    <property type="entry name" value="Carboxylesterase_B_AS"/>
</dbReference>
<name>A0ABR4LU15_9EURO</name>
<keyword evidence="2 3" id="KW-0378">Hydrolase</keyword>
<dbReference type="RefSeq" id="XP_070886950.1">
    <property type="nucleotide sequence ID" value="XM_071035347.1"/>
</dbReference>
<dbReference type="Proteomes" id="UP001610432">
    <property type="component" value="Unassembled WGS sequence"/>
</dbReference>
<dbReference type="SUPFAM" id="SSF53474">
    <property type="entry name" value="alpha/beta-Hydrolases"/>
    <property type="match status" value="1"/>
</dbReference>
<dbReference type="GO" id="GO:0016787">
    <property type="term" value="F:hydrolase activity"/>
    <property type="evidence" value="ECO:0007669"/>
    <property type="project" value="UniProtKB-KW"/>
</dbReference>
<dbReference type="InterPro" id="IPR002018">
    <property type="entry name" value="CarbesteraseB"/>
</dbReference>
<dbReference type="PANTHER" id="PTHR43142">
    <property type="entry name" value="CARBOXYLIC ESTER HYDROLASE"/>
    <property type="match status" value="1"/>
</dbReference>
<sequence length="551" mass="61952">METVKKPYLKSLGPRGYVQGVTISSKSPNRPLCHYFGGIPYALPPPERWRKAQKLAPTYRYGTKGSPFRCPGSTGVCPQSTFMDLSVAQGWNEDCFQCNVWVPLGEPPRNGWPVLVFIHGGFLQFGSPNSFNAAALLGEANLNAIIVAPAYRVGVLGFLYSAELEKDATSVGETVGNHGFWDQRLALEWTRDNITVFGGNGSEITLAGYSAGAYSVCYQLAYDLHVPDHEALVKRACIWSNSFTVQPKAPHIAQTQFNQLLSALHIPISIPSKAKLSRLRSTPHNTLLAAATSIDFHEFRPTTDNTFILNNLFHSLDNGSLASKLIARNIRVITGECRDEHYLYGTWRPPSQNTLGHLRHRLIADYPRPIVDTLIKTYYPTGSLPKNCKNWASDAFGRIYADMQVHKMQRGFLYALTNPVTRRPVDGIEKLIYRYRMEYRLQCADRSTPPAWGVTHATDQYIWFWGNGELLRDDEKVIVKRAVIDPLIKFVHGEEDLGWGTTSHREMRTLKPDGSVEIWRDEFWDEAVRVWRALREAGEYSDGAGSTGSRL</sequence>
<protein>
    <recommendedName>
        <fullName evidence="3">Carboxylic ester hydrolase</fullName>
        <ecNumber evidence="3">3.1.1.-</ecNumber>
    </recommendedName>
</protein>
<proteinExistence type="inferred from homology"/>
<keyword evidence="6" id="KW-1185">Reference proteome</keyword>
<dbReference type="InterPro" id="IPR029058">
    <property type="entry name" value="AB_hydrolase_fold"/>
</dbReference>
<dbReference type="Gene3D" id="3.40.50.1820">
    <property type="entry name" value="alpha/beta hydrolase"/>
    <property type="match status" value="1"/>
</dbReference>
<feature type="domain" description="Carboxylesterase type B" evidence="4">
    <location>
        <begin position="16"/>
        <end position="498"/>
    </location>
</feature>
<evidence type="ECO:0000256" key="2">
    <source>
        <dbReference type="ARBA" id="ARBA00022801"/>
    </source>
</evidence>
<dbReference type="EC" id="3.1.1.-" evidence="3"/>
<comment type="similarity">
    <text evidence="1 3">Belongs to the type-B carboxylesterase/lipase family.</text>
</comment>
<evidence type="ECO:0000313" key="5">
    <source>
        <dbReference type="EMBL" id="KAL2867971.1"/>
    </source>
</evidence>
<dbReference type="PROSITE" id="PS00122">
    <property type="entry name" value="CARBOXYLESTERASE_B_1"/>
    <property type="match status" value="1"/>
</dbReference>
<gene>
    <name evidence="5" type="ORF">BJX67DRAFT_72441</name>
</gene>
<evidence type="ECO:0000259" key="4">
    <source>
        <dbReference type="Pfam" id="PF00135"/>
    </source>
</evidence>
<accession>A0ABR4LU15</accession>
<evidence type="ECO:0000313" key="6">
    <source>
        <dbReference type="Proteomes" id="UP001610432"/>
    </source>
</evidence>
<evidence type="ECO:0000256" key="3">
    <source>
        <dbReference type="RuleBase" id="RU361235"/>
    </source>
</evidence>
<organism evidence="5 6">
    <name type="scientific">Aspergillus lucknowensis</name>
    <dbReference type="NCBI Taxonomy" id="176173"/>
    <lineage>
        <taxon>Eukaryota</taxon>
        <taxon>Fungi</taxon>
        <taxon>Dikarya</taxon>
        <taxon>Ascomycota</taxon>
        <taxon>Pezizomycotina</taxon>
        <taxon>Eurotiomycetes</taxon>
        <taxon>Eurotiomycetidae</taxon>
        <taxon>Eurotiales</taxon>
        <taxon>Aspergillaceae</taxon>
        <taxon>Aspergillus</taxon>
        <taxon>Aspergillus subgen. Nidulantes</taxon>
    </lineage>
</organism>
<dbReference type="Pfam" id="PF00135">
    <property type="entry name" value="COesterase"/>
    <property type="match status" value="1"/>
</dbReference>
<dbReference type="EMBL" id="JBFXLQ010000016">
    <property type="protein sequence ID" value="KAL2867971.1"/>
    <property type="molecule type" value="Genomic_DNA"/>
</dbReference>
<dbReference type="GeneID" id="98150419"/>
<dbReference type="PANTHER" id="PTHR43142:SF4">
    <property type="entry name" value="CARBOXYLIC ESTER HYDROLASE"/>
    <property type="match status" value="1"/>
</dbReference>
<evidence type="ECO:0000256" key="1">
    <source>
        <dbReference type="ARBA" id="ARBA00005964"/>
    </source>
</evidence>
<comment type="caution">
    <text evidence="5">The sequence shown here is derived from an EMBL/GenBank/DDBJ whole genome shotgun (WGS) entry which is preliminary data.</text>
</comment>
<reference evidence="5 6" key="1">
    <citation type="submission" date="2024-07" db="EMBL/GenBank/DDBJ databases">
        <title>Section-level genome sequencing and comparative genomics of Aspergillus sections Usti and Cavernicolus.</title>
        <authorList>
            <consortium name="Lawrence Berkeley National Laboratory"/>
            <person name="Nybo J.L."/>
            <person name="Vesth T.C."/>
            <person name="Theobald S."/>
            <person name="Frisvad J.C."/>
            <person name="Larsen T.O."/>
            <person name="Kjaerboelling I."/>
            <person name="Rothschild-Mancinelli K."/>
            <person name="Lyhne E.K."/>
            <person name="Kogle M.E."/>
            <person name="Barry K."/>
            <person name="Clum A."/>
            <person name="Na H."/>
            <person name="Ledsgaard L."/>
            <person name="Lin J."/>
            <person name="Lipzen A."/>
            <person name="Kuo A."/>
            <person name="Riley R."/>
            <person name="Mondo S."/>
            <person name="Labutti K."/>
            <person name="Haridas S."/>
            <person name="Pangalinan J."/>
            <person name="Salamov A.A."/>
            <person name="Simmons B.A."/>
            <person name="Magnuson J.K."/>
            <person name="Chen J."/>
            <person name="Drula E."/>
            <person name="Henrissat B."/>
            <person name="Wiebenga A."/>
            <person name="Lubbers R.J."/>
            <person name="Gomes A.C."/>
            <person name="Macurrencykelacurrency M.R."/>
            <person name="Stajich J."/>
            <person name="Grigoriev I.V."/>
            <person name="Mortensen U.H."/>
            <person name="De Vries R.P."/>
            <person name="Baker S.E."/>
            <person name="Andersen M.R."/>
        </authorList>
    </citation>
    <scope>NUCLEOTIDE SEQUENCE [LARGE SCALE GENOMIC DNA]</scope>
    <source>
        <strain evidence="5 6">CBS 449.75</strain>
    </source>
</reference>